<keyword evidence="2" id="KW-0413">Isomerase</keyword>
<sequence>MRETDLNHIRTQIDRLDEQLLNLLVERLALARKAQACKQLAGLPPHSPERESEILQQLLRLARSSGIDGELIEAIYQPILTAGRSAGQNERSTP</sequence>
<dbReference type="PANTHER" id="PTHR38041">
    <property type="entry name" value="CHORISMATE MUTASE"/>
    <property type="match status" value="1"/>
</dbReference>
<proteinExistence type="predicted"/>
<accession>A0ABU0W4B2</accession>
<dbReference type="InterPro" id="IPR002701">
    <property type="entry name" value="CM_II_prokaryot"/>
</dbReference>
<evidence type="ECO:0000259" key="3">
    <source>
        <dbReference type="PROSITE" id="PS51168"/>
    </source>
</evidence>
<dbReference type="PANTHER" id="PTHR38041:SF1">
    <property type="entry name" value="CHORISMATE MUTASE"/>
    <property type="match status" value="1"/>
</dbReference>
<dbReference type="InterPro" id="IPR051331">
    <property type="entry name" value="Chorismate_mutase-related"/>
</dbReference>
<gene>
    <name evidence="4" type="ORF">RBH19_01740</name>
</gene>
<dbReference type="EC" id="5.4.99.5" evidence="1"/>
<dbReference type="SUPFAM" id="SSF48600">
    <property type="entry name" value="Chorismate mutase II"/>
    <property type="match status" value="1"/>
</dbReference>
<evidence type="ECO:0000256" key="1">
    <source>
        <dbReference type="ARBA" id="ARBA00012404"/>
    </source>
</evidence>
<protein>
    <recommendedName>
        <fullName evidence="1">chorismate mutase</fullName>
        <ecNumber evidence="1">5.4.99.5</ecNumber>
    </recommendedName>
</protein>
<comment type="caution">
    <text evidence="4">The sequence shown here is derived from an EMBL/GenBank/DDBJ whole genome shotgun (WGS) entry which is preliminary data.</text>
</comment>
<dbReference type="InterPro" id="IPR036979">
    <property type="entry name" value="CM_dom_sf"/>
</dbReference>
<organism evidence="4 5">
    <name type="scientific">Natronospira bacteriovora</name>
    <dbReference type="NCBI Taxonomy" id="3069753"/>
    <lineage>
        <taxon>Bacteria</taxon>
        <taxon>Pseudomonadati</taxon>
        <taxon>Pseudomonadota</taxon>
        <taxon>Gammaproteobacteria</taxon>
        <taxon>Natronospirales</taxon>
        <taxon>Natronospiraceae</taxon>
        <taxon>Natronospira</taxon>
    </lineage>
</organism>
<evidence type="ECO:0000313" key="4">
    <source>
        <dbReference type="EMBL" id="MDQ2068593.1"/>
    </source>
</evidence>
<dbReference type="SMART" id="SM00830">
    <property type="entry name" value="CM_2"/>
    <property type="match status" value="1"/>
</dbReference>
<reference evidence="4 5" key="1">
    <citation type="submission" date="2023-08" db="EMBL/GenBank/DDBJ databases">
        <title>Whole-genome sequencing of halo(alkali)philic microorganisms from hypersaline lakes.</title>
        <authorList>
            <person name="Sorokin D.Y."/>
            <person name="Abbas B."/>
            <person name="Merkel A.Y."/>
        </authorList>
    </citation>
    <scope>NUCLEOTIDE SEQUENCE [LARGE SCALE GENOMIC DNA]</scope>
    <source>
        <strain evidence="4 5">AB-CW4</strain>
    </source>
</reference>
<name>A0ABU0W4B2_9GAMM</name>
<feature type="domain" description="Chorismate mutase" evidence="3">
    <location>
        <begin position="1"/>
        <end position="91"/>
    </location>
</feature>
<keyword evidence="5" id="KW-1185">Reference proteome</keyword>
<dbReference type="InterPro" id="IPR036263">
    <property type="entry name" value="Chorismate_II_sf"/>
</dbReference>
<evidence type="ECO:0000313" key="5">
    <source>
        <dbReference type="Proteomes" id="UP001239019"/>
    </source>
</evidence>
<dbReference type="Gene3D" id="1.20.59.10">
    <property type="entry name" value="Chorismate mutase"/>
    <property type="match status" value="1"/>
</dbReference>
<dbReference type="EMBL" id="JAVDDT010000001">
    <property type="protein sequence ID" value="MDQ2068593.1"/>
    <property type="molecule type" value="Genomic_DNA"/>
</dbReference>
<dbReference type="Pfam" id="PF01817">
    <property type="entry name" value="CM_2"/>
    <property type="match status" value="1"/>
</dbReference>
<evidence type="ECO:0000256" key="2">
    <source>
        <dbReference type="ARBA" id="ARBA00023235"/>
    </source>
</evidence>
<dbReference type="PROSITE" id="PS51168">
    <property type="entry name" value="CHORISMATE_MUT_2"/>
    <property type="match status" value="1"/>
</dbReference>
<dbReference type="RefSeq" id="WP_306727075.1">
    <property type="nucleotide sequence ID" value="NZ_JAVDDT010000001.1"/>
</dbReference>
<dbReference type="Proteomes" id="UP001239019">
    <property type="component" value="Unassembled WGS sequence"/>
</dbReference>